<gene>
    <name evidence="4" type="primary">MYB7</name>
</gene>
<feature type="region of interest" description="Disordered" evidence="1">
    <location>
        <begin position="491"/>
        <end position="514"/>
    </location>
</feature>
<sequence length="514" mass="58055">MDPPEHFQFHANNTNSNNNPDKSRGDRHFVTWSEQEDNVLREQVRIHGIERWALISSQLKDKTSRQCRRRWNTYLSTAYKKGSWSQEEDIILFEAHKKFGNRWTEIAKVVQGRTDNAVKNRFNALCKKQAKREALSKENDEQIHVNDNNKRVVVENKSILKTLDSAVCSKKMRTSNTSGVFPGDGAIKLMTQNRGSESMSHFRTALTVLPHDHLTNKGFLVSLGHSSPCDPFAAIKSPVNQGSKLQNAFLSKDNPKLTALTQQAELLSTLVQRRKVETSNKKLENSSKVLDGMLIQGKESHLRNEDEMKESSPCLDVRTNASTPFLTDKEKGPKATCLPSKRLHMPSLPKLCEPCEKTSQESSEFSLGSNYHMNFIDMPKDNLLQIGVSAFICKNKSFQTCSTNTEEKEQVHVRGKDGYSCSTASQHEISSKQTEQEDERLVPISSFAECCSPIHVTPFFRSVVDEIPTPQFSDSERQFLLSMLDPDSEISSPDCQILSRRGSPSCRTSLSNRL</sequence>
<dbReference type="CDD" id="cd00167">
    <property type="entry name" value="SANT"/>
    <property type="match status" value="2"/>
</dbReference>
<dbReference type="PANTHER" id="PTHR45614">
    <property type="entry name" value="MYB PROTEIN-RELATED"/>
    <property type="match status" value="1"/>
</dbReference>
<feature type="domain" description="HTH myb-type" evidence="3">
    <location>
        <begin position="80"/>
        <end position="130"/>
    </location>
</feature>
<feature type="domain" description="Myb-like" evidence="2">
    <location>
        <begin position="32"/>
        <end position="75"/>
    </location>
</feature>
<dbReference type="GO" id="GO:0000978">
    <property type="term" value="F:RNA polymerase II cis-regulatory region sequence-specific DNA binding"/>
    <property type="evidence" value="ECO:0007669"/>
    <property type="project" value="TreeGrafter"/>
</dbReference>
<dbReference type="GO" id="GO:0005634">
    <property type="term" value="C:nucleus"/>
    <property type="evidence" value="ECO:0007669"/>
    <property type="project" value="TreeGrafter"/>
</dbReference>
<name>A0A5J6SW71_9CONI</name>
<organism evidence="4">
    <name type="scientific">Larix gmelinii var. olgensis</name>
    <dbReference type="NCBI Taxonomy" id="188928"/>
    <lineage>
        <taxon>Eukaryota</taxon>
        <taxon>Viridiplantae</taxon>
        <taxon>Streptophyta</taxon>
        <taxon>Embryophyta</taxon>
        <taxon>Tracheophyta</taxon>
        <taxon>Spermatophyta</taxon>
        <taxon>Pinopsida</taxon>
        <taxon>Pinidae</taxon>
        <taxon>Conifers I</taxon>
        <taxon>Pinales</taxon>
        <taxon>Pinaceae</taxon>
        <taxon>Larix</taxon>
    </lineage>
</organism>
<dbReference type="InterPro" id="IPR009057">
    <property type="entry name" value="Homeodomain-like_sf"/>
</dbReference>
<feature type="region of interest" description="Disordered" evidence="1">
    <location>
        <begin position="1"/>
        <end position="25"/>
    </location>
</feature>
<dbReference type="AlphaFoldDB" id="A0A5J6SW71"/>
<evidence type="ECO:0000313" key="4">
    <source>
        <dbReference type="EMBL" id="QFG01315.1"/>
    </source>
</evidence>
<dbReference type="PROSITE" id="PS50090">
    <property type="entry name" value="MYB_LIKE"/>
    <property type="match status" value="2"/>
</dbReference>
<reference evidence="4" key="1">
    <citation type="submission" date="2019-03" db="EMBL/GenBank/DDBJ databases">
        <authorList>
            <person name="Zhang L."/>
        </authorList>
    </citation>
    <scope>NUCLEOTIDE SEQUENCE</scope>
    <source>
        <strain evidence="4">LoMYB7</strain>
    </source>
</reference>
<evidence type="ECO:0000259" key="3">
    <source>
        <dbReference type="PROSITE" id="PS51294"/>
    </source>
</evidence>
<dbReference type="InterPro" id="IPR001005">
    <property type="entry name" value="SANT/Myb"/>
</dbReference>
<dbReference type="Pfam" id="PF00249">
    <property type="entry name" value="Myb_DNA-binding"/>
    <property type="match status" value="2"/>
</dbReference>
<dbReference type="EMBL" id="MK580645">
    <property type="protein sequence ID" value="QFG01315.1"/>
    <property type="molecule type" value="mRNA"/>
</dbReference>
<dbReference type="InterPro" id="IPR017930">
    <property type="entry name" value="Myb_dom"/>
</dbReference>
<dbReference type="InterPro" id="IPR050560">
    <property type="entry name" value="MYB_TF"/>
</dbReference>
<proteinExistence type="evidence at transcript level"/>
<dbReference type="SMART" id="SM00717">
    <property type="entry name" value="SANT"/>
    <property type="match status" value="2"/>
</dbReference>
<feature type="domain" description="Myb-like" evidence="2">
    <location>
        <begin position="76"/>
        <end position="126"/>
    </location>
</feature>
<accession>A0A5J6SW71</accession>
<dbReference type="GO" id="GO:0000981">
    <property type="term" value="F:DNA-binding transcription factor activity, RNA polymerase II-specific"/>
    <property type="evidence" value="ECO:0007669"/>
    <property type="project" value="TreeGrafter"/>
</dbReference>
<dbReference type="SUPFAM" id="SSF46689">
    <property type="entry name" value="Homeodomain-like"/>
    <property type="match status" value="1"/>
</dbReference>
<dbReference type="Gene3D" id="1.10.10.60">
    <property type="entry name" value="Homeodomain-like"/>
    <property type="match status" value="2"/>
</dbReference>
<dbReference type="PANTHER" id="PTHR45614:SF76">
    <property type="entry name" value="TRANSCRIPTION FACTOR MYB124"/>
    <property type="match status" value="1"/>
</dbReference>
<evidence type="ECO:0000256" key="1">
    <source>
        <dbReference type="SAM" id="MobiDB-lite"/>
    </source>
</evidence>
<feature type="domain" description="HTH myb-type" evidence="3">
    <location>
        <begin position="19"/>
        <end position="79"/>
    </location>
</feature>
<evidence type="ECO:0000259" key="2">
    <source>
        <dbReference type="PROSITE" id="PS50090"/>
    </source>
</evidence>
<protein>
    <submittedName>
        <fullName evidence="4">MYB family transcription factor MYB7</fullName>
    </submittedName>
</protein>
<feature type="compositionally biased region" description="Polar residues" evidence="1">
    <location>
        <begin position="505"/>
        <end position="514"/>
    </location>
</feature>
<dbReference type="PROSITE" id="PS51294">
    <property type="entry name" value="HTH_MYB"/>
    <property type="match status" value="2"/>
</dbReference>